<dbReference type="Pfam" id="PF02493">
    <property type="entry name" value="MORN"/>
    <property type="match status" value="3"/>
</dbReference>
<keyword evidence="4" id="KW-1185">Reference proteome</keyword>
<name>A0ABV2JF31_9STRE</name>
<keyword evidence="1" id="KW-0677">Repeat</keyword>
<keyword evidence="2" id="KW-1133">Transmembrane helix</keyword>
<dbReference type="Proteomes" id="UP001549037">
    <property type="component" value="Unassembled WGS sequence"/>
</dbReference>
<proteinExistence type="predicted"/>
<dbReference type="InterPro" id="IPR014590">
    <property type="entry name" value="UCP034300_MORN_rpt-cont"/>
</dbReference>
<feature type="transmembrane region" description="Helical" evidence="2">
    <location>
        <begin position="20"/>
        <end position="40"/>
    </location>
</feature>
<reference evidence="3 4" key="1">
    <citation type="submission" date="2024-06" db="EMBL/GenBank/DDBJ databases">
        <title>Genomic Encyclopedia of Type Strains, Phase IV (KMG-IV): sequencing the most valuable type-strain genomes for metagenomic binning, comparative biology and taxonomic classification.</title>
        <authorList>
            <person name="Goeker M."/>
        </authorList>
    </citation>
    <scope>NUCLEOTIDE SEQUENCE [LARGE SCALE GENOMIC DNA]</scope>
    <source>
        <strain evidence="3 4">DSM 28302</strain>
    </source>
</reference>
<accession>A0ABV2JF31</accession>
<sequence>MKKEKRARLKLTPEILRQRLEFLTLIVIFACSLSVLVLNFQTKTSLVLDEGNIKYTGYVVNHRMNGQGKLTYKNGDIYEGNFVNGTFSGQGKFIAKAGWTYEGHFKNGQADGQGTLITETKAVYKGTFKQGIYQK</sequence>
<dbReference type="SUPFAM" id="SSF82185">
    <property type="entry name" value="Histone H3 K4-specific methyltransferase SET7/9 N-terminal domain"/>
    <property type="match status" value="1"/>
</dbReference>
<evidence type="ECO:0008006" key="5">
    <source>
        <dbReference type="Google" id="ProtNLM"/>
    </source>
</evidence>
<comment type="caution">
    <text evidence="3">The sequence shown here is derived from an EMBL/GenBank/DDBJ whole genome shotgun (WGS) entry which is preliminary data.</text>
</comment>
<dbReference type="InterPro" id="IPR003409">
    <property type="entry name" value="MORN"/>
</dbReference>
<dbReference type="EMBL" id="JBEPLN010000013">
    <property type="protein sequence ID" value="MET3634333.1"/>
    <property type="molecule type" value="Genomic_DNA"/>
</dbReference>
<dbReference type="PANTHER" id="PTHR43215:SF14">
    <property type="entry name" value="RADIAL SPOKE HEAD 1 HOMOLOG"/>
    <property type="match status" value="1"/>
</dbReference>
<evidence type="ECO:0000313" key="4">
    <source>
        <dbReference type="Proteomes" id="UP001549037"/>
    </source>
</evidence>
<dbReference type="RefSeq" id="WP_354368603.1">
    <property type="nucleotide sequence ID" value="NZ_JBEPLN010000013.1"/>
</dbReference>
<dbReference type="PANTHER" id="PTHR43215">
    <property type="entry name" value="RADIAL SPOKE HEAD 1 HOMOLOG"/>
    <property type="match status" value="1"/>
</dbReference>
<dbReference type="PIRSF" id="PIRSF034300">
    <property type="entry name" value="UCP034300"/>
    <property type="match status" value="1"/>
</dbReference>
<keyword evidence="2" id="KW-0472">Membrane</keyword>
<gene>
    <name evidence="3" type="ORF">ABID28_000976</name>
</gene>
<evidence type="ECO:0000256" key="1">
    <source>
        <dbReference type="ARBA" id="ARBA00022737"/>
    </source>
</evidence>
<dbReference type="SMART" id="SM00698">
    <property type="entry name" value="MORN"/>
    <property type="match status" value="3"/>
</dbReference>
<keyword evidence="2" id="KW-0812">Transmembrane</keyword>
<dbReference type="Gene3D" id="2.20.110.10">
    <property type="entry name" value="Histone H3 K4-specific methyltransferase SET7/9 N-terminal domain"/>
    <property type="match status" value="2"/>
</dbReference>
<protein>
    <recommendedName>
        <fullName evidence="5">MORN repeat protein</fullName>
    </recommendedName>
</protein>
<evidence type="ECO:0000256" key="2">
    <source>
        <dbReference type="SAM" id="Phobius"/>
    </source>
</evidence>
<evidence type="ECO:0000313" key="3">
    <source>
        <dbReference type="EMBL" id="MET3634333.1"/>
    </source>
</evidence>
<organism evidence="3 4">
    <name type="scientific">Streptococcus porcorum</name>
    <dbReference type="NCBI Taxonomy" id="701526"/>
    <lineage>
        <taxon>Bacteria</taxon>
        <taxon>Bacillati</taxon>
        <taxon>Bacillota</taxon>
        <taxon>Bacilli</taxon>
        <taxon>Lactobacillales</taxon>
        <taxon>Streptococcaceae</taxon>
        <taxon>Streptococcus</taxon>
    </lineage>
</organism>